<protein>
    <recommendedName>
        <fullName evidence="3">Bud22 domain-containing protein</fullName>
    </recommendedName>
</protein>
<feature type="compositionally biased region" description="Basic and acidic residues" evidence="2">
    <location>
        <begin position="404"/>
        <end position="426"/>
    </location>
</feature>
<evidence type="ECO:0000313" key="4">
    <source>
        <dbReference type="EMBL" id="CDO52535.1"/>
    </source>
</evidence>
<feature type="region of interest" description="Disordered" evidence="2">
    <location>
        <begin position="242"/>
        <end position="471"/>
    </location>
</feature>
<organism evidence="4 5">
    <name type="scientific">Geotrichum candidum</name>
    <name type="common">Oospora lactis</name>
    <name type="synonym">Dipodascus geotrichum</name>
    <dbReference type="NCBI Taxonomy" id="1173061"/>
    <lineage>
        <taxon>Eukaryota</taxon>
        <taxon>Fungi</taxon>
        <taxon>Dikarya</taxon>
        <taxon>Ascomycota</taxon>
        <taxon>Saccharomycotina</taxon>
        <taxon>Dipodascomycetes</taxon>
        <taxon>Dipodascales</taxon>
        <taxon>Dipodascaceae</taxon>
        <taxon>Geotrichum</taxon>
    </lineage>
</organism>
<proteinExistence type="predicted"/>
<dbReference type="Pfam" id="PF09073">
    <property type="entry name" value="BUD22"/>
    <property type="match status" value="1"/>
</dbReference>
<evidence type="ECO:0000256" key="2">
    <source>
        <dbReference type="SAM" id="MobiDB-lite"/>
    </source>
</evidence>
<accession>A0A0J9X5P9</accession>
<feature type="domain" description="Bud22" evidence="3">
    <location>
        <begin position="104"/>
        <end position="482"/>
    </location>
</feature>
<dbReference type="Proteomes" id="UP000242525">
    <property type="component" value="Unassembled WGS sequence"/>
</dbReference>
<gene>
    <name evidence="4" type="ORF">BN980_GECA03s03508g</name>
</gene>
<dbReference type="OrthoDB" id="3364872at2759"/>
<dbReference type="GO" id="GO:0030490">
    <property type="term" value="P:maturation of SSU-rRNA"/>
    <property type="evidence" value="ECO:0007669"/>
    <property type="project" value="TreeGrafter"/>
</dbReference>
<dbReference type="PANTHER" id="PTHR23325">
    <property type="entry name" value="SERUM RESPONSE FACTOR-BINDING"/>
    <property type="match status" value="1"/>
</dbReference>
<evidence type="ECO:0000313" key="5">
    <source>
        <dbReference type="Proteomes" id="UP000242525"/>
    </source>
</evidence>
<dbReference type="PANTHER" id="PTHR23325:SF1">
    <property type="entry name" value="SERUM RESPONSE FACTOR-BINDING PROTEIN 1"/>
    <property type="match status" value="1"/>
</dbReference>
<evidence type="ECO:0000256" key="1">
    <source>
        <dbReference type="ARBA" id="ARBA00023054"/>
    </source>
</evidence>
<comment type="caution">
    <text evidence="4">The sequence shown here is derived from an EMBL/GenBank/DDBJ whole genome shotgun (WGS) entry which is preliminary data.</text>
</comment>
<sequence length="482" mass="55252">MPPQKRKENLLWKLDMLEAQASKDLQNTRLVRTQFAAHKKLNKDKKRERQANPHQEAFANPQRADLIAQEIQDQKPTEPVVISSELQEDIRALRVKLVEQKIFHYKKAIKKAIKASKTTEALKINKRIKKETENPEKVKKHELEKEALKTVDVELLKEVQSVRAIRKEFLGTPEQRESPPDFLPDDIVTLPEDAPAATYYKNASPALESVSQRICGTNAVREATKSMLDAIKFSTKLVKRETASQIAKRKKKEQNEKRKAAKAAAKKAAASQGDISGDDEDYSKYDNALAASSDEESEGESILGTSKTPDKKASKSDDEEDSDNEQPVHDDFFALPDENQSENQYNLPELATGYFSGGSDVEDDYDVDNDEVVKEATVQRKNRRGQRARRAIYEMKYGKKANHLQKEQENQKRKREQKQIEFEQREAKRRAMGIEKKSKFEQQAEKQRKHQEEDSKPLHPSWEAKKKLSAQPVKFEGKKIVF</sequence>
<dbReference type="EMBL" id="CCBN010000003">
    <property type="protein sequence ID" value="CDO52535.1"/>
    <property type="molecule type" value="Genomic_DNA"/>
</dbReference>
<keyword evidence="1" id="KW-0175">Coiled coil</keyword>
<dbReference type="InterPro" id="IPR037393">
    <property type="entry name" value="Bud22/SRFB1"/>
</dbReference>
<name>A0A0J9X5P9_GEOCN</name>
<feature type="compositionally biased region" description="Basic and acidic residues" evidence="2">
    <location>
        <begin position="432"/>
        <end position="466"/>
    </location>
</feature>
<dbReference type="STRING" id="1173061.A0A0J9X5P9"/>
<reference evidence="4" key="1">
    <citation type="submission" date="2014-03" db="EMBL/GenBank/DDBJ databases">
        <authorList>
            <person name="Casaregola S."/>
        </authorList>
    </citation>
    <scope>NUCLEOTIDE SEQUENCE [LARGE SCALE GENOMIC DNA]</scope>
    <source>
        <strain evidence="4">CLIB 918</strain>
    </source>
</reference>
<feature type="region of interest" description="Disordered" evidence="2">
    <location>
        <begin position="38"/>
        <end position="61"/>
    </location>
</feature>
<feature type="compositionally biased region" description="Acidic residues" evidence="2">
    <location>
        <begin position="360"/>
        <end position="370"/>
    </location>
</feature>
<dbReference type="InterPro" id="IPR015158">
    <property type="entry name" value="Bud22_dom"/>
</dbReference>
<keyword evidence="5" id="KW-1185">Reference proteome</keyword>
<evidence type="ECO:0000259" key="3">
    <source>
        <dbReference type="Pfam" id="PF09073"/>
    </source>
</evidence>
<dbReference type="GO" id="GO:0030686">
    <property type="term" value="C:90S preribosome"/>
    <property type="evidence" value="ECO:0007669"/>
    <property type="project" value="TreeGrafter"/>
</dbReference>
<feature type="compositionally biased region" description="Basic residues" evidence="2">
    <location>
        <begin position="380"/>
        <end position="390"/>
    </location>
</feature>
<dbReference type="AlphaFoldDB" id="A0A0J9X5P9"/>
<dbReference type="GO" id="GO:0005634">
    <property type="term" value="C:nucleus"/>
    <property type="evidence" value="ECO:0007669"/>
    <property type="project" value="TreeGrafter"/>
</dbReference>